<dbReference type="Proteomes" id="UP000012062">
    <property type="component" value="Unassembled WGS sequence"/>
</dbReference>
<name>M5ETF8_9HYPH</name>
<accession>M5ETF8</accession>
<dbReference type="AlphaFoldDB" id="M5ETF8"/>
<evidence type="ECO:0000313" key="2">
    <source>
        <dbReference type="Proteomes" id="UP000012062"/>
    </source>
</evidence>
<protein>
    <submittedName>
        <fullName evidence="1">Uncharacterized protein</fullName>
    </submittedName>
</protein>
<organism evidence="1 2">
    <name type="scientific">Mesorhizobium metallidurans STM 2683</name>
    <dbReference type="NCBI Taxonomy" id="1297569"/>
    <lineage>
        <taxon>Bacteria</taxon>
        <taxon>Pseudomonadati</taxon>
        <taxon>Pseudomonadota</taxon>
        <taxon>Alphaproteobacteria</taxon>
        <taxon>Hyphomicrobiales</taxon>
        <taxon>Phyllobacteriaceae</taxon>
        <taxon>Mesorhizobium</taxon>
    </lineage>
</organism>
<dbReference type="EMBL" id="CAUM01000001">
    <property type="protein sequence ID" value="CCV02946.1"/>
    <property type="molecule type" value="Genomic_DNA"/>
</dbReference>
<gene>
    <name evidence="1" type="ORF">MESS2_10042</name>
</gene>
<reference evidence="1 2" key="1">
    <citation type="submission" date="2013-02" db="EMBL/GenBank/DDBJ databases">
        <authorList>
            <person name="Genoscope - CEA"/>
        </authorList>
    </citation>
    <scope>NUCLEOTIDE SEQUENCE [LARGE SCALE GENOMIC DNA]</scope>
    <source>
        <strain evidence="1 2">STM 2683</strain>
    </source>
</reference>
<evidence type="ECO:0000313" key="1">
    <source>
        <dbReference type="EMBL" id="CCV02946.1"/>
    </source>
</evidence>
<sequence>MGRQPIQECAPDRFGLPANRSAILSLEQSGERLDASVAAGKLNSALSPYGRPLLNQ</sequence>
<comment type="caution">
    <text evidence="1">The sequence shown here is derived from an EMBL/GenBank/DDBJ whole genome shotgun (WGS) entry which is preliminary data.</text>
</comment>
<keyword evidence="2" id="KW-1185">Reference proteome</keyword>
<proteinExistence type="predicted"/>